<proteinExistence type="predicted"/>
<dbReference type="HOGENOM" id="CLU_2470103_0_0_1"/>
<evidence type="ECO:0000313" key="3">
    <source>
        <dbReference type="Proteomes" id="UP000007796"/>
    </source>
</evidence>
<protein>
    <submittedName>
        <fullName evidence="2">Golgi traffic protein</fullName>
    </submittedName>
</protein>
<sequence>MASQSFRDSLNSLGWSRRDANPPVNTSRRSGLLSSLESWNPFGDRGYVQLPTTEGVGAPLPAPNRREEEEGWFAPRS</sequence>
<dbReference type="InParanoid" id="F0XC75"/>
<dbReference type="RefSeq" id="XP_014173421.1">
    <property type="nucleotide sequence ID" value="XM_014317946.1"/>
</dbReference>
<organism evidence="3">
    <name type="scientific">Grosmannia clavigera (strain kw1407 / UAMH 11150)</name>
    <name type="common">Blue stain fungus</name>
    <name type="synonym">Graphiocladiella clavigera</name>
    <dbReference type="NCBI Taxonomy" id="655863"/>
    <lineage>
        <taxon>Eukaryota</taxon>
        <taxon>Fungi</taxon>
        <taxon>Dikarya</taxon>
        <taxon>Ascomycota</taxon>
        <taxon>Pezizomycotina</taxon>
        <taxon>Sordariomycetes</taxon>
        <taxon>Sordariomycetidae</taxon>
        <taxon>Ophiostomatales</taxon>
        <taxon>Ophiostomataceae</taxon>
        <taxon>Leptographium</taxon>
    </lineage>
</organism>
<evidence type="ECO:0000313" key="2">
    <source>
        <dbReference type="EMBL" id="EFX03939.1"/>
    </source>
</evidence>
<dbReference type="OrthoDB" id="660759at2759"/>
<accession>F0XC75</accession>
<evidence type="ECO:0000256" key="1">
    <source>
        <dbReference type="SAM" id="MobiDB-lite"/>
    </source>
</evidence>
<keyword evidence="3" id="KW-1185">Reference proteome</keyword>
<dbReference type="Proteomes" id="UP000007796">
    <property type="component" value="Unassembled WGS sequence"/>
</dbReference>
<reference evidence="2 3" key="1">
    <citation type="journal article" date="2011" name="Proc. Natl. Acad. Sci. U.S.A.">
        <title>Genome and transcriptome analyses of the mountain pine beetle-fungal symbiont Grosmannia clavigera, a lodgepole pine pathogen.</title>
        <authorList>
            <person name="DiGuistini S."/>
            <person name="Wang Y."/>
            <person name="Liao N.Y."/>
            <person name="Taylor G."/>
            <person name="Tanguay P."/>
            <person name="Feau N."/>
            <person name="Henrissat B."/>
            <person name="Chan S.K."/>
            <person name="Hesse-Orce U."/>
            <person name="Alamouti S.M."/>
            <person name="Tsui C.K.M."/>
            <person name="Docking R.T."/>
            <person name="Levasseur A."/>
            <person name="Haridas S."/>
            <person name="Robertson G."/>
            <person name="Birol I."/>
            <person name="Holt R.A."/>
            <person name="Marra M.A."/>
            <person name="Hamelin R.C."/>
            <person name="Hirst M."/>
            <person name="Jones S.J.M."/>
            <person name="Bohlmann J."/>
            <person name="Breuil C."/>
        </authorList>
    </citation>
    <scope>NUCLEOTIDE SEQUENCE [LARGE SCALE GENOMIC DNA]</scope>
    <source>
        <strain evidence="3">kw1407 / UAMH 11150</strain>
    </source>
</reference>
<dbReference type="EMBL" id="GL629765">
    <property type="protein sequence ID" value="EFX03939.1"/>
    <property type="molecule type" value="Genomic_DNA"/>
</dbReference>
<dbReference type="STRING" id="655863.F0XC75"/>
<dbReference type="GeneID" id="25981993"/>
<feature type="compositionally biased region" description="Polar residues" evidence="1">
    <location>
        <begin position="1"/>
        <end position="14"/>
    </location>
</feature>
<dbReference type="eggNOG" id="KOG2887">
    <property type="taxonomic scope" value="Eukaryota"/>
</dbReference>
<dbReference type="AlphaFoldDB" id="F0XC75"/>
<feature type="compositionally biased region" description="Low complexity" evidence="1">
    <location>
        <begin position="27"/>
        <end position="38"/>
    </location>
</feature>
<feature type="region of interest" description="Disordered" evidence="1">
    <location>
        <begin position="1"/>
        <end position="77"/>
    </location>
</feature>
<name>F0XC75_GROCL</name>
<gene>
    <name evidence="2" type="ORF">CMQ_867</name>
</gene>